<comment type="caution">
    <text evidence="9">The sequence shown here is derived from an EMBL/GenBank/DDBJ whole genome shotgun (WGS) entry which is preliminary data.</text>
</comment>
<dbReference type="InterPro" id="IPR050095">
    <property type="entry name" value="ECF_ABC_transporter_ATP-bd"/>
</dbReference>
<gene>
    <name evidence="9" type="ORF">SS7213T_00858</name>
</gene>
<dbReference type="AlphaFoldDB" id="G5JFG4"/>
<evidence type="ECO:0000256" key="3">
    <source>
        <dbReference type="ARBA" id="ARBA00022475"/>
    </source>
</evidence>
<evidence type="ECO:0000256" key="5">
    <source>
        <dbReference type="ARBA" id="ARBA00022840"/>
    </source>
</evidence>
<evidence type="ECO:0000259" key="8">
    <source>
        <dbReference type="PROSITE" id="PS50893"/>
    </source>
</evidence>
<accession>G5JFG4</accession>
<dbReference type="PROSITE" id="PS50893">
    <property type="entry name" value="ABC_TRANSPORTER_2"/>
    <property type="match status" value="1"/>
</dbReference>
<evidence type="ECO:0000256" key="4">
    <source>
        <dbReference type="ARBA" id="ARBA00022741"/>
    </source>
</evidence>
<keyword evidence="5 9" id="KW-0067">ATP-binding</keyword>
<dbReference type="InterPro" id="IPR027417">
    <property type="entry name" value="P-loop_NTPase"/>
</dbReference>
<dbReference type="GO" id="GO:0005524">
    <property type="term" value="F:ATP binding"/>
    <property type="evidence" value="ECO:0007669"/>
    <property type="project" value="UniProtKB-KW"/>
</dbReference>
<dbReference type="PANTHER" id="PTHR43553:SF3">
    <property type="entry name" value="ABC TRANSPORTER ATP-BINDING PROTEIN MODF"/>
    <property type="match status" value="1"/>
</dbReference>
<name>G5JFG4_9STAP</name>
<feature type="domain" description="ABC transporter" evidence="8">
    <location>
        <begin position="3"/>
        <end position="244"/>
    </location>
</feature>
<keyword evidence="7" id="KW-0472">Membrane</keyword>
<dbReference type="Proteomes" id="UP000005413">
    <property type="component" value="Unassembled WGS sequence"/>
</dbReference>
<dbReference type="InterPro" id="IPR003439">
    <property type="entry name" value="ABC_transporter-like_ATP-bd"/>
</dbReference>
<comment type="similarity">
    <text evidence="1">Belongs to the ABC transporter superfamily.</text>
</comment>
<reference evidence="9 10" key="1">
    <citation type="journal article" date="2012" name="BMC Genomics">
        <title>Comparative genomic analysis of the genus Staphylococcus including Staphylococcus aureus and its newly described sister species Staphylococcus simiae.</title>
        <authorList>
            <person name="Suzuki H."/>
            <person name="Lefebure T."/>
            <person name="Pavinski Bitar P."/>
            <person name="Stanhope M.J."/>
        </authorList>
    </citation>
    <scope>NUCLEOTIDE SEQUENCE [LARGE SCALE GENOMIC DNA]</scope>
    <source>
        <strain evidence="9 10">CCM 7213</strain>
    </source>
</reference>
<dbReference type="GO" id="GO:0042626">
    <property type="term" value="F:ATPase-coupled transmembrane transporter activity"/>
    <property type="evidence" value="ECO:0007669"/>
    <property type="project" value="TreeGrafter"/>
</dbReference>
<evidence type="ECO:0000256" key="6">
    <source>
        <dbReference type="ARBA" id="ARBA00022967"/>
    </source>
</evidence>
<dbReference type="SUPFAM" id="SSF52540">
    <property type="entry name" value="P-loop containing nucleoside triphosphate hydrolases"/>
    <property type="match status" value="1"/>
</dbReference>
<keyword evidence="4" id="KW-0547">Nucleotide-binding</keyword>
<dbReference type="RefSeq" id="WP_002461731.1">
    <property type="nucleotide sequence ID" value="NZ_AEUN01000016.1"/>
</dbReference>
<dbReference type="InterPro" id="IPR015856">
    <property type="entry name" value="ABC_transpr_CbiO/EcfA_su"/>
</dbReference>
<dbReference type="EMBL" id="AEUN01000016">
    <property type="protein sequence ID" value="EHJ09081.1"/>
    <property type="molecule type" value="Genomic_DNA"/>
</dbReference>
<keyword evidence="10" id="KW-1185">Reference proteome</keyword>
<dbReference type="Gene3D" id="3.40.50.300">
    <property type="entry name" value="P-loop containing nucleotide triphosphate hydrolases"/>
    <property type="match status" value="1"/>
</dbReference>
<keyword evidence="2" id="KW-0813">Transport</keyword>
<dbReference type="GO" id="GO:0016887">
    <property type="term" value="F:ATP hydrolysis activity"/>
    <property type="evidence" value="ECO:0007669"/>
    <property type="project" value="InterPro"/>
</dbReference>
<keyword evidence="3" id="KW-1003">Cell membrane</keyword>
<dbReference type="GO" id="GO:0043190">
    <property type="term" value="C:ATP-binding cassette (ABC) transporter complex"/>
    <property type="evidence" value="ECO:0007669"/>
    <property type="project" value="TreeGrafter"/>
</dbReference>
<dbReference type="SMART" id="SM00382">
    <property type="entry name" value="AAA"/>
    <property type="match status" value="1"/>
</dbReference>
<evidence type="ECO:0000256" key="2">
    <source>
        <dbReference type="ARBA" id="ARBA00022448"/>
    </source>
</evidence>
<dbReference type="OrthoDB" id="9789994at2"/>
<evidence type="ECO:0000313" key="9">
    <source>
        <dbReference type="EMBL" id="EHJ09081.1"/>
    </source>
</evidence>
<dbReference type="Pfam" id="PF00005">
    <property type="entry name" value="ABC_tran"/>
    <property type="match status" value="1"/>
</dbReference>
<sequence>MLIQLSHVGRVKQGKEILHDINWQIEEGDKWILYGLNGAGKTTLLNILNAYDSITQGQLTLFNMTPGKVGYSADAVRQQIGYVSNSLMDKFQEGEIVIDAVISGAFKSIGVYKEVSNDLINEAKKWLQHVGMLDFENQYLGYLSTGEKQRVMIARALMGQPKILILDEPASGLDFVSREELLKTINTLCQAQPQLAMIYVTHFIEEINQQFDHMMLLKDGQCFKQGTTTDVLTSATMSQFFNQNVMVKSWNHRYALFLDE</sequence>
<dbReference type="InterPro" id="IPR003593">
    <property type="entry name" value="AAA+_ATPase"/>
</dbReference>
<proteinExistence type="inferred from homology"/>
<keyword evidence="6" id="KW-1278">Translocase</keyword>
<dbReference type="PATRIC" id="fig|911238.3.peg.160"/>
<dbReference type="PANTHER" id="PTHR43553">
    <property type="entry name" value="HEAVY METAL TRANSPORTER"/>
    <property type="match status" value="1"/>
</dbReference>
<evidence type="ECO:0000313" key="10">
    <source>
        <dbReference type="Proteomes" id="UP000005413"/>
    </source>
</evidence>
<evidence type="ECO:0000256" key="1">
    <source>
        <dbReference type="ARBA" id="ARBA00005417"/>
    </source>
</evidence>
<evidence type="ECO:0000256" key="7">
    <source>
        <dbReference type="ARBA" id="ARBA00023136"/>
    </source>
</evidence>
<protein>
    <submittedName>
        <fullName evidence="9">ABC transporter, ATP-binding protein</fullName>
    </submittedName>
</protein>
<dbReference type="CDD" id="cd03225">
    <property type="entry name" value="ABC_cobalt_CbiO_domain1"/>
    <property type="match status" value="1"/>
</dbReference>
<organism evidence="9 10">
    <name type="scientific">Staphylococcus simiae CCM 7213 = CCUG 51256</name>
    <dbReference type="NCBI Taxonomy" id="911238"/>
    <lineage>
        <taxon>Bacteria</taxon>
        <taxon>Bacillati</taxon>
        <taxon>Bacillota</taxon>
        <taxon>Bacilli</taxon>
        <taxon>Bacillales</taxon>
        <taxon>Staphylococcaceae</taxon>
        <taxon>Staphylococcus</taxon>
    </lineage>
</organism>